<proteinExistence type="predicted"/>
<dbReference type="PANTHER" id="PTHR33539:SF1">
    <property type="entry name" value="UPF0764 PROTEIN C16ORF89"/>
    <property type="match status" value="1"/>
</dbReference>
<evidence type="ECO:0000313" key="2">
    <source>
        <dbReference type="Proteomes" id="UP001159427"/>
    </source>
</evidence>
<dbReference type="InterPro" id="IPR031751">
    <property type="entry name" value="DUF4735"/>
</dbReference>
<evidence type="ECO:0000313" key="1">
    <source>
        <dbReference type="EMBL" id="CAH3184385.1"/>
    </source>
</evidence>
<name>A0ABN8RZH3_9CNID</name>
<sequence length="136" mass="15394">IKASNSSLESVYDKICSNIYNQLLMMEGIAKIKRIDADLMMEQSVVCGLLGYYEFLSPTRMENLIKWQRASGCYGDIEEEENSNGNHSKQTMRKILMEKELSDGCESHITGVGTALLSIYLRYLIENETPLWNGLG</sequence>
<dbReference type="PANTHER" id="PTHR33539">
    <property type="entry name" value="UPF0764 PROTEIN C16ORF89"/>
    <property type="match status" value="1"/>
</dbReference>
<reference evidence="1 2" key="1">
    <citation type="submission" date="2022-05" db="EMBL/GenBank/DDBJ databases">
        <authorList>
            <consortium name="Genoscope - CEA"/>
            <person name="William W."/>
        </authorList>
    </citation>
    <scope>NUCLEOTIDE SEQUENCE [LARGE SCALE GENOMIC DNA]</scope>
</reference>
<comment type="caution">
    <text evidence="1">The sequence shown here is derived from an EMBL/GenBank/DDBJ whole genome shotgun (WGS) entry which is preliminary data.</text>
</comment>
<gene>
    <name evidence="1" type="ORF">PEVE_00015423</name>
</gene>
<protein>
    <submittedName>
        <fullName evidence="1">Uncharacterized protein</fullName>
    </submittedName>
</protein>
<keyword evidence="2" id="KW-1185">Reference proteome</keyword>
<dbReference type="EMBL" id="CALNXI010002190">
    <property type="protein sequence ID" value="CAH3184385.1"/>
    <property type="molecule type" value="Genomic_DNA"/>
</dbReference>
<feature type="non-terminal residue" evidence="1">
    <location>
        <position position="1"/>
    </location>
</feature>
<organism evidence="1 2">
    <name type="scientific">Porites evermanni</name>
    <dbReference type="NCBI Taxonomy" id="104178"/>
    <lineage>
        <taxon>Eukaryota</taxon>
        <taxon>Metazoa</taxon>
        <taxon>Cnidaria</taxon>
        <taxon>Anthozoa</taxon>
        <taxon>Hexacorallia</taxon>
        <taxon>Scleractinia</taxon>
        <taxon>Fungiina</taxon>
        <taxon>Poritidae</taxon>
        <taxon>Porites</taxon>
    </lineage>
</organism>
<dbReference type="Pfam" id="PF15882">
    <property type="entry name" value="DUF4735"/>
    <property type="match status" value="1"/>
</dbReference>
<accession>A0ABN8RZH3</accession>
<dbReference type="Proteomes" id="UP001159427">
    <property type="component" value="Unassembled WGS sequence"/>
</dbReference>